<evidence type="ECO:0000256" key="6">
    <source>
        <dbReference type="ARBA" id="ARBA00022755"/>
    </source>
</evidence>
<comment type="catalytic activity">
    <reaction evidence="11">
        <text>N(6)-(1,2-dicarboxyethyl)-AMP = fumarate + AMP</text>
        <dbReference type="Rhea" id="RHEA:16853"/>
        <dbReference type="ChEBI" id="CHEBI:29806"/>
        <dbReference type="ChEBI" id="CHEBI:57567"/>
        <dbReference type="ChEBI" id="CHEBI:456215"/>
        <dbReference type="EC" id="4.3.2.2"/>
    </reaction>
    <physiologicalReaction direction="left-to-right" evidence="11">
        <dbReference type="Rhea" id="RHEA:16854"/>
    </physiologicalReaction>
</comment>
<protein>
    <recommendedName>
        <fullName evidence="5 12">Adenylosuccinate lyase</fullName>
        <shortName evidence="13">ASL</shortName>
        <ecNumber evidence="4 12">4.3.2.2</ecNumber>
    </recommendedName>
    <alternativeName>
        <fullName evidence="10 13">Adenylosuccinase</fullName>
    </alternativeName>
</protein>
<dbReference type="GO" id="GO:0044208">
    <property type="term" value="P:'de novo' AMP biosynthetic process"/>
    <property type="evidence" value="ECO:0007669"/>
    <property type="project" value="UniProtKB-UniPathway"/>
</dbReference>
<dbReference type="GO" id="GO:0070626">
    <property type="term" value="F:(S)-2-(5-amino-1-(5-phospho-D-ribosyl)imidazole-4-carboxamido) succinate lyase (fumarate-forming) activity"/>
    <property type="evidence" value="ECO:0007669"/>
    <property type="project" value="RHEA"/>
</dbReference>
<feature type="domain" description="Fumarate lyase N-terminal" evidence="14">
    <location>
        <begin position="72"/>
        <end position="329"/>
    </location>
</feature>
<evidence type="ECO:0000256" key="13">
    <source>
        <dbReference type="RuleBase" id="RU361172"/>
    </source>
</evidence>
<accession>C9YD31</accession>
<gene>
    <name evidence="16" type="primary">purB</name>
    <name evidence="16" type="ORF">Csp_C26100</name>
</gene>
<name>C9YD31_CURXX</name>
<evidence type="ECO:0000256" key="9">
    <source>
        <dbReference type="ARBA" id="ARBA00025012"/>
    </source>
</evidence>
<dbReference type="FunFam" id="1.20.200.10:FF:000004">
    <property type="entry name" value="Adenylosuccinate lyase"/>
    <property type="match status" value="1"/>
</dbReference>
<dbReference type="InterPro" id="IPR008948">
    <property type="entry name" value="L-Aspartase-like"/>
</dbReference>
<dbReference type="PANTHER" id="PTHR43411:SF1">
    <property type="entry name" value="ADENYLOSUCCINATE LYASE"/>
    <property type="match status" value="1"/>
</dbReference>
<evidence type="ECO:0000256" key="1">
    <source>
        <dbReference type="ARBA" id="ARBA00004706"/>
    </source>
</evidence>
<evidence type="ECO:0000313" key="16">
    <source>
        <dbReference type="EMBL" id="CBA30948.1"/>
    </source>
</evidence>
<comment type="similarity">
    <text evidence="3 13">Belongs to the lyase 1 family. Adenylosuccinate lyase subfamily.</text>
</comment>
<feature type="domain" description="Adenylosuccinate lyase PurB C-terminal" evidence="15">
    <location>
        <begin position="348"/>
        <end position="462"/>
    </location>
</feature>
<dbReference type="Gene3D" id="1.20.200.10">
    <property type="entry name" value="Fumarase/aspartase (Central domain)"/>
    <property type="match status" value="1"/>
</dbReference>
<dbReference type="NCBIfam" id="TIGR00928">
    <property type="entry name" value="purB"/>
    <property type="match status" value="1"/>
</dbReference>
<dbReference type="CDD" id="cd01598">
    <property type="entry name" value="PurB"/>
    <property type="match status" value="1"/>
</dbReference>
<dbReference type="InterPro" id="IPR024083">
    <property type="entry name" value="Fumarase/histidase_N"/>
</dbReference>
<dbReference type="Pfam" id="PF00206">
    <property type="entry name" value="Lyase_1"/>
    <property type="match status" value="1"/>
</dbReference>
<comment type="catalytic activity">
    <reaction evidence="8">
        <text>(2S)-2-[5-amino-1-(5-phospho-beta-D-ribosyl)imidazole-4-carboxamido]succinate = 5-amino-1-(5-phospho-beta-D-ribosyl)imidazole-4-carboxamide + fumarate</text>
        <dbReference type="Rhea" id="RHEA:23920"/>
        <dbReference type="ChEBI" id="CHEBI:29806"/>
        <dbReference type="ChEBI" id="CHEBI:58443"/>
        <dbReference type="ChEBI" id="CHEBI:58475"/>
        <dbReference type="EC" id="4.3.2.2"/>
    </reaction>
    <physiologicalReaction direction="left-to-right" evidence="8">
        <dbReference type="Rhea" id="RHEA:23921"/>
    </physiologicalReaction>
</comment>
<dbReference type="PROSITE" id="PS00163">
    <property type="entry name" value="FUMARATE_LYASES"/>
    <property type="match status" value="1"/>
</dbReference>
<keyword evidence="7 13" id="KW-0456">Lyase</keyword>
<dbReference type="PRINTS" id="PR00149">
    <property type="entry name" value="FUMRATELYASE"/>
</dbReference>
<evidence type="ECO:0000256" key="2">
    <source>
        <dbReference type="ARBA" id="ARBA00004734"/>
    </source>
</evidence>
<evidence type="ECO:0000256" key="11">
    <source>
        <dbReference type="ARBA" id="ARBA00049115"/>
    </source>
</evidence>
<dbReference type="GO" id="GO:0006189">
    <property type="term" value="P:'de novo' IMP biosynthetic process"/>
    <property type="evidence" value="ECO:0007669"/>
    <property type="project" value="UniProtKB-UniPathway"/>
</dbReference>
<dbReference type="NCBIfam" id="NF006764">
    <property type="entry name" value="PRK09285.1"/>
    <property type="match status" value="1"/>
</dbReference>
<dbReference type="InterPro" id="IPR047136">
    <property type="entry name" value="PurB_bact"/>
</dbReference>
<evidence type="ECO:0000256" key="4">
    <source>
        <dbReference type="ARBA" id="ARBA00012339"/>
    </source>
</evidence>
<dbReference type="EMBL" id="FN543105">
    <property type="protein sequence ID" value="CBA30948.1"/>
    <property type="molecule type" value="Genomic_DNA"/>
</dbReference>
<dbReference type="AlphaFoldDB" id="C9YD31"/>
<dbReference type="UniPathway" id="UPA00074">
    <property type="reaction ID" value="UER00132"/>
</dbReference>
<evidence type="ECO:0000259" key="15">
    <source>
        <dbReference type="Pfam" id="PF08328"/>
    </source>
</evidence>
<dbReference type="InterPro" id="IPR000362">
    <property type="entry name" value="Fumarate_lyase_fam"/>
</dbReference>
<evidence type="ECO:0000259" key="14">
    <source>
        <dbReference type="Pfam" id="PF00206"/>
    </source>
</evidence>
<dbReference type="EC" id="4.3.2.2" evidence="4 12"/>
<keyword evidence="6 13" id="KW-0658">Purine biosynthesis</keyword>
<dbReference type="SUPFAM" id="SSF48557">
    <property type="entry name" value="L-aspartase-like"/>
    <property type="match status" value="1"/>
</dbReference>
<comment type="pathway">
    <text evidence="1 13">Purine metabolism; IMP biosynthesis via de novo pathway; 5-amino-1-(5-phospho-D-ribosyl)imidazole-4-carboxamide from 5-amino-1-(5-phospho-D-ribosyl)imidazole-4-carboxylate: step 2/2.</text>
</comment>
<proteinExistence type="inferred from homology"/>
<dbReference type="Gene3D" id="1.10.275.10">
    <property type="entry name" value="Fumarase/aspartase (N-terminal domain)"/>
    <property type="match status" value="1"/>
</dbReference>
<dbReference type="GO" id="GO:0004018">
    <property type="term" value="F:N6-(1,2-dicarboxyethyl)AMP AMP-lyase (fumarate-forming) activity"/>
    <property type="evidence" value="ECO:0007669"/>
    <property type="project" value="UniProtKB-UniRule"/>
</dbReference>
<evidence type="ECO:0000256" key="3">
    <source>
        <dbReference type="ARBA" id="ARBA00008273"/>
    </source>
</evidence>
<comment type="function">
    <text evidence="9">Catalyzes two reactions in de novo purine nucleotide biosynthesis. Catalyzes the breakdown of 5-aminoimidazole- (N-succinylocarboxamide) ribotide (SAICAR or 2-[5-amino-1-(5-phospho-beta-D-ribosyl)imidazole-4-carboxamido]succinate) to 5-aminoimidazole-4-carboxamide ribotide (AICAR or 5-amino-1-(5-phospho-beta-D-ribosyl)imidazole-4-carboxamide) and fumarate, and of adenylosuccinate (ADS or N(6)-(1,2-dicarboxyethyl)-AMP) to adenosine monophosphate (AMP) and fumarate.</text>
</comment>
<evidence type="ECO:0000256" key="7">
    <source>
        <dbReference type="ARBA" id="ARBA00023239"/>
    </source>
</evidence>
<evidence type="ECO:0000256" key="10">
    <source>
        <dbReference type="ARBA" id="ARBA00030717"/>
    </source>
</evidence>
<dbReference type="InterPro" id="IPR022761">
    <property type="entry name" value="Fumarate_lyase_N"/>
</dbReference>
<evidence type="ECO:0000256" key="12">
    <source>
        <dbReference type="NCBIfam" id="TIGR00928"/>
    </source>
</evidence>
<dbReference type="InterPro" id="IPR020557">
    <property type="entry name" value="Fumarate_lyase_CS"/>
</dbReference>
<comment type="pathway">
    <text evidence="2 13">Purine metabolism; AMP biosynthesis via de novo pathway; AMP from IMP: step 2/2.</text>
</comment>
<evidence type="ECO:0000256" key="5">
    <source>
        <dbReference type="ARBA" id="ARBA00017058"/>
    </source>
</evidence>
<dbReference type="Pfam" id="PF08328">
    <property type="entry name" value="ASL_C"/>
    <property type="match status" value="1"/>
</dbReference>
<reference evidence="16" key="1">
    <citation type="journal article" date="2010" name="Nature">
        <title>The Dynamic genome of Hydra.</title>
        <authorList>
            <person name="Chapman J.A."/>
            <person name="Kirkness E.F."/>
            <person name="Simakov O."/>
            <person name="Hampson S.E."/>
            <person name="Mitros T."/>
            <person name="Weinmaier T."/>
            <person name="Rattei T."/>
            <person name="Balasubramanian P.G."/>
            <person name="Borman J."/>
            <person name="Busam D."/>
            <person name="Disbennett K."/>
            <person name="Pfannkoch C."/>
            <person name="Sumin N."/>
            <person name="Sutton G."/>
            <person name="Viswanathan L."/>
            <person name="Walenz B."/>
            <person name="Goodstein D.M."/>
            <person name="Hellsten U."/>
            <person name="Kawashima T."/>
            <person name="Prochnik S.E."/>
            <person name="Putnam N.H."/>
            <person name="Shu S."/>
            <person name="Blumberg B."/>
            <person name="Dana C.E."/>
            <person name="Gee L."/>
            <person name="Kibler D.F."/>
            <person name="Law L."/>
            <person name="Lindgens D."/>
            <person name="Martinez D.E."/>
            <person name="Peng J."/>
            <person name="Wigge P.A."/>
            <person name="Bertulat B."/>
            <person name="Guder C."/>
            <person name="Nakamura Y."/>
            <person name="Ozbek S."/>
            <person name="Watanabe H."/>
            <person name="Khalturin K."/>
            <person name="Hemmrich G."/>
            <person name="Franke A."/>
            <person name="Augustin R."/>
            <person name="Fraune S."/>
            <person name="Hayakawa E."/>
            <person name="Hayakawa S."/>
            <person name="Hirose M."/>
            <person name="Hwang J."/>
            <person name="Ikeo K."/>
            <person name="Nishimiya-Fujisawa C."/>
            <person name="Ogura A."/>
            <person name="Takahashi T."/>
            <person name="Steinmetz P.R."/>
            <person name="Zhang X."/>
            <person name="Aufschnaiter R."/>
            <person name="Eder M.K."/>
            <person name="Gorny A.K."/>
            <person name="Salvenmoser W."/>
            <person name="Heimberg A.M."/>
            <person name="Wheeler B.M."/>
            <person name="Peterson K.J."/>
            <person name="Boettger A."/>
            <person name="Tischler P."/>
            <person name="Wolf A."/>
            <person name="Gojobori T."/>
            <person name="Remington K.A."/>
            <person name="Strausberg R.L."/>
            <person name="Venter J."/>
            <person name="Technau U."/>
            <person name="Hobmayer B."/>
            <person name="Bosch T.C."/>
            <person name="Holstein T.W."/>
            <person name="Fujisawa T."/>
            <person name="Bode H.R."/>
            <person name="David C.N."/>
            <person name="Rokhsar D.S."/>
            <person name="Steele R.E."/>
        </authorList>
    </citation>
    <scope>NUCLEOTIDE SEQUENCE</scope>
</reference>
<dbReference type="InterPro" id="IPR004769">
    <property type="entry name" value="Pur_lyase"/>
</dbReference>
<dbReference type="UniPathway" id="UPA00075">
    <property type="reaction ID" value="UER00336"/>
</dbReference>
<dbReference type="PANTHER" id="PTHR43411">
    <property type="entry name" value="ADENYLOSUCCINATE LYASE"/>
    <property type="match status" value="1"/>
</dbReference>
<organism evidence="16">
    <name type="scientific">Curvibacter symbiont subsp. Hydra magnipapillata</name>
    <dbReference type="NCBI Taxonomy" id="667019"/>
    <lineage>
        <taxon>Bacteria</taxon>
        <taxon>Pseudomonadati</taxon>
        <taxon>Pseudomonadota</taxon>
        <taxon>Betaproteobacteria</taxon>
        <taxon>Burkholderiales</taxon>
        <taxon>Comamonadaceae</taxon>
        <taxon>Curvibacter</taxon>
    </lineage>
</organism>
<evidence type="ECO:0000256" key="8">
    <source>
        <dbReference type="ARBA" id="ARBA00024477"/>
    </source>
</evidence>
<dbReference type="InterPro" id="IPR013539">
    <property type="entry name" value="PurB_C"/>
</dbReference>
<dbReference type="Gene3D" id="1.10.40.30">
    <property type="entry name" value="Fumarase/aspartase (C-terminal domain)"/>
    <property type="match status" value="1"/>
</dbReference>
<sequence>MRGCPWRTTYNRGMTFSAISALSPLDGRYAAKLATLRPLTSELGYMHRRVQVEVAWFIALSDAGFEEFKPLTPGARTYLLGLVKNFSEADGEAIKAIEKTTNHDVKAVEYWIKSKFEARPELEKAGEFVHFACTSEDINNTSHALQLRASRDVVVLPALDKIVLKLRDMAHAYADVPMLSRTHGQTASPTTVGKEMANVVVRLQAACDRIANVKILAKMNGAVGNYNAHLSAWPDFDWEAFSKKVVETPEPLGLGLTFQPYSIQIEPHDYMAELFDAVARTNTILVDLSRDIWGYVSLGYFKQKLKDGEVGSSTMPHKVNPIDFENAEGNLGLANALLRHLSEKLPISRWQRDLTDSTVLRNMGVALGYAVLAYSSLMTGLNKLEINESAIAEDLDSSWEVLAEPIQTVMRRFGLPQPYEQLKKFTRGAAMTRELMQGFIAGLDIPEAEKERLLAMTPSSYTGKASELAKRV</sequence>